<name>A0A1Y2F105_PROLT</name>
<evidence type="ECO:0000256" key="5">
    <source>
        <dbReference type="ARBA" id="ARBA00048763"/>
    </source>
</evidence>
<comment type="catalytic activity">
    <reaction evidence="3">
        <text>a 5'-end (N(2),N(7)-dimethyl 5'-triphosphoguanosine)-ribonucleoside in snoRNA + S-adenosyl-L-methionine = a 5'-end (N(2),N(2),N(7)-trimethyl 5'-triphosphoguanosine)-ribonucleoside in snoRNA + S-adenosyl-L-homocysteine + H(+)</text>
        <dbReference type="Rhea" id="RHEA:78507"/>
        <dbReference type="Rhea" id="RHEA-COMP:19088"/>
        <dbReference type="Rhea" id="RHEA-COMP:19090"/>
        <dbReference type="ChEBI" id="CHEBI:15378"/>
        <dbReference type="ChEBI" id="CHEBI:57856"/>
        <dbReference type="ChEBI" id="CHEBI:59789"/>
        <dbReference type="ChEBI" id="CHEBI:167623"/>
        <dbReference type="ChEBI" id="CHEBI:172880"/>
    </reaction>
    <physiologicalReaction direction="left-to-right" evidence="3">
        <dbReference type="Rhea" id="RHEA:78508"/>
    </physiologicalReaction>
</comment>
<dbReference type="GO" id="GO:0071164">
    <property type="term" value="F:RNA cap trimethylguanosine synthase activity"/>
    <property type="evidence" value="ECO:0007669"/>
    <property type="project" value="TreeGrafter"/>
</dbReference>
<evidence type="ECO:0000256" key="3">
    <source>
        <dbReference type="ARBA" id="ARBA00047418"/>
    </source>
</evidence>
<comment type="catalytic activity">
    <reaction evidence="4">
        <text>a 5'-end (N(7)-methyl 5'-triphosphoguanosine)-ribonucleoside in snoRNA + S-adenosyl-L-methionine = a 5'-end (N(2),N(7)-dimethyl 5'-triphosphoguanosine)-ribonucleoside in snoRNA + S-adenosyl-L-homocysteine + H(+)</text>
        <dbReference type="Rhea" id="RHEA:78475"/>
        <dbReference type="Rhea" id="RHEA-COMP:19086"/>
        <dbReference type="Rhea" id="RHEA-COMP:19088"/>
        <dbReference type="ChEBI" id="CHEBI:15378"/>
        <dbReference type="ChEBI" id="CHEBI:57856"/>
        <dbReference type="ChEBI" id="CHEBI:59789"/>
        <dbReference type="ChEBI" id="CHEBI:156461"/>
        <dbReference type="ChEBI" id="CHEBI:172880"/>
    </reaction>
    <physiologicalReaction direction="left-to-right" evidence="4">
        <dbReference type="Rhea" id="RHEA:78476"/>
    </physiologicalReaction>
</comment>
<dbReference type="Gene3D" id="3.40.50.150">
    <property type="entry name" value="Vaccinia Virus protein VP39"/>
    <property type="match status" value="1"/>
</dbReference>
<dbReference type="OrthoDB" id="194443at2759"/>
<evidence type="ECO:0000256" key="7">
    <source>
        <dbReference type="ARBA" id="ARBA00049790"/>
    </source>
</evidence>
<keyword evidence="8" id="KW-0489">Methyltransferase</keyword>
<comment type="catalytic activity">
    <reaction evidence="5">
        <text>a 5'-end (N(2),N(7)-dimethyl 5'-triphosphoguanosine)-ribonucleoside in snRNA + S-adenosyl-L-methionine = a 5'-end (N(2),N(2),N(7)-trimethyl 5'-triphosphoguanosine)-ribonucleoside in snRNA + S-adenosyl-L-homocysteine + H(+)</text>
        <dbReference type="Rhea" id="RHEA:78479"/>
        <dbReference type="Rhea" id="RHEA-COMP:19087"/>
        <dbReference type="Rhea" id="RHEA-COMP:19089"/>
        <dbReference type="ChEBI" id="CHEBI:15378"/>
        <dbReference type="ChEBI" id="CHEBI:57856"/>
        <dbReference type="ChEBI" id="CHEBI:59789"/>
        <dbReference type="ChEBI" id="CHEBI:167623"/>
        <dbReference type="ChEBI" id="CHEBI:172880"/>
    </reaction>
    <physiologicalReaction direction="left-to-right" evidence="5">
        <dbReference type="Rhea" id="RHEA:78480"/>
    </physiologicalReaction>
</comment>
<evidence type="ECO:0000256" key="1">
    <source>
        <dbReference type="ARBA" id="ARBA00018517"/>
    </source>
</evidence>
<comment type="catalytic activity">
    <reaction evidence="6">
        <text>a 5'-end (N(7)-methyl 5'-triphosphoguanosine)-ribonucleoside in snRNA + S-adenosyl-L-methionine = a 5'-end (N(2),N(7)-dimethyl 5'-triphosphoguanosine)-ribonucleoside in snRNA + S-adenosyl-L-homocysteine + H(+)</text>
        <dbReference type="Rhea" id="RHEA:78471"/>
        <dbReference type="Rhea" id="RHEA-COMP:19085"/>
        <dbReference type="Rhea" id="RHEA-COMP:19087"/>
        <dbReference type="ChEBI" id="CHEBI:15378"/>
        <dbReference type="ChEBI" id="CHEBI:57856"/>
        <dbReference type="ChEBI" id="CHEBI:59789"/>
        <dbReference type="ChEBI" id="CHEBI:156461"/>
        <dbReference type="ChEBI" id="CHEBI:172880"/>
    </reaction>
    <physiologicalReaction direction="left-to-right" evidence="6">
        <dbReference type="Rhea" id="RHEA:78472"/>
    </physiologicalReaction>
</comment>
<evidence type="ECO:0000313" key="9">
    <source>
        <dbReference type="Proteomes" id="UP000193685"/>
    </source>
</evidence>
<dbReference type="Proteomes" id="UP000193685">
    <property type="component" value="Unassembled WGS sequence"/>
</dbReference>
<comment type="caution">
    <text evidence="8">The sequence shown here is derived from an EMBL/GenBank/DDBJ whole genome shotgun (WGS) entry which is preliminary data.</text>
</comment>
<dbReference type="PANTHER" id="PTHR14741:SF32">
    <property type="entry name" value="TRIMETHYLGUANOSINE SYNTHASE"/>
    <property type="match status" value="1"/>
</dbReference>
<dbReference type="InterPro" id="IPR029063">
    <property type="entry name" value="SAM-dependent_MTases_sf"/>
</dbReference>
<dbReference type="GO" id="GO:0005634">
    <property type="term" value="C:nucleus"/>
    <property type="evidence" value="ECO:0007669"/>
    <property type="project" value="TreeGrafter"/>
</dbReference>
<dbReference type="CDD" id="cd02440">
    <property type="entry name" value="AdoMet_MTases"/>
    <property type="match status" value="1"/>
</dbReference>
<dbReference type="EMBL" id="MCFI01000020">
    <property type="protein sequence ID" value="ORY77387.1"/>
    <property type="molecule type" value="Genomic_DNA"/>
</dbReference>
<reference evidence="8 9" key="1">
    <citation type="submission" date="2016-07" db="EMBL/GenBank/DDBJ databases">
        <title>Pervasive Adenine N6-methylation of Active Genes in Fungi.</title>
        <authorList>
            <consortium name="DOE Joint Genome Institute"/>
            <person name="Mondo S.J."/>
            <person name="Dannebaum R.O."/>
            <person name="Kuo R.C."/>
            <person name="Labutti K."/>
            <person name="Haridas S."/>
            <person name="Kuo A."/>
            <person name="Salamov A."/>
            <person name="Ahrendt S.R."/>
            <person name="Lipzen A."/>
            <person name="Sullivan W."/>
            <person name="Andreopoulos W.B."/>
            <person name="Clum A."/>
            <person name="Lindquist E."/>
            <person name="Daum C."/>
            <person name="Ramamoorthy G.K."/>
            <person name="Gryganskyi A."/>
            <person name="Culley D."/>
            <person name="Magnuson J.K."/>
            <person name="James T.Y."/>
            <person name="O'Malley M.A."/>
            <person name="Stajich J.E."/>
            <person name="Spatafora J.W."/>
            <person name="Visel A."/>
            <person name="Grigoriev I.V."/>
        </authorList>
    </citation>
    <scope>NUCLEOTIDE SEQUENCE [LARGE SCALE GENOMIC DNA]</scope>
    <source>
        <strain evidence="8 9">12-1054</strain>
    </source>
</reference>
<dbReference type="PANTHER" id="PTHR14741">
    <property type="entry name" value="S-ADENOSYLMETHIONINE-DEPENDENT METHYLTRANSFERASE RELATED"/>
    <property type="match status" value="1"/>
</dbReference>
<protein>
    <recommendedName>
        <fullName evidence="1">Trimethylguanosine synthase</fullName>
    </recommendedName>
    <alternativeName>
        <fullName evidence="7">Cap-specific guanine-N(2) methyltransferase</fullName>
    </alternativeName>
</protein>
<sequence>MAQVPTEDVREIDGQLYFHDKIIRYKPDALPKELSKYYAQRYRLFSRYDEGCCLDRESWYSVTPESLAVQIAQVCASHGARVIIDLFCGAGGNAIAFAAAEEIDMVVAVDSCPVKLACAKQNAAIYGVADKITFIEGDWALMLHVVMQSLADQIDTQPLVFLSPPWGGPQYNVQRTFDIESMPIPASVLMQVCGKYTQRIVLYLPRQSRQDQVAALVSASTLSLQSSSRPFKCACLSLHYLTTSGACKALVCYFGSPHHTEHCQYNKQV</sequence>
<dbReference type="Pfam" id="PF09445">
    <property type="entry name" value="Methyltransf_15"/>
    <property type="match status" value="1"/>
</dbReference>
<dbReference type="AlphaFoldDB" id="A0A1Y2F105"/>
<accession>A0A1Y2F105</accession>
<keyword evidence="9" id="KW-1185">Reference proteome</keyword>
<proteinExistence type="inferred from homology"/>
<dbReference type="InterPro" id="IPR019012">
    <property type="entry name" value="RNA_cap_Gua-N2-MeTrfase"/>
</dbReference>
<evidence type="ECO:0000256" key="4">
    <source>
        <dbReference type="ARBA" id="ARBA00048740"/>
    </source>
</evidence>
<evidence type="ECO:0000313" key="8">
    <source>
        <dbReference type="EMBL" id="ORY77387.1"/>
    </source>
</evidence>
<dbReference type="OMA" id="QRVESWY"/>
<organism evidence="8 9">
    <name type="scientific">Protomyces lactucae-debilis</name>
    <dbReference type="NCBI Taxonomy" id="2754530"/>
    <lineage>
        <taxon>Eukaryota</taxon>
        <taxon>Fungi</taxon>
        <taxon>Dikarya</taxon>
        <taxon>Ascomycota</taxon>
        <taxon>Taphrinomycotina</taxon>
        <taxon>Taphrinomycetes</taxon>
        <taxon>Taphrinales</taxon>
        <taxon>Protomycetaceae</taxon>
        <taxon>Protomyces</taxon>
    </lineage>
</organism>
<dbReference type="STRING" id="56484.A0A1Y2F105"/>
<evidence type="ECO:0000256" key="2">
    <source>
        <dbReference type="ARBA" id="ARBA00025783"/>
    </source>
</evidence>
<comment type="similarity">
    <text evidence="2">Belongs to the methyltransferase superfamily. Trimethylguanosine synthase family.</text>
</comment>
<evidence type="ECO:0000256" key="6">
    <source>
        <dbReference type="ARBA" id="ARBA00049075"/>
    </source>
</evidence>
<dbReference type="RefSeq" id="XP_040723008.1">
    <property type="nucleotide sequence ID" value="XM_040871555.1"/>
</dbReference>
<dbReference type="SUPFAM" id="SSF53335">
    <property type="entry name" value="S-adenosyl-L-methionine-dependent methyltransferases"/>
    <property type="match status" value="1"/>
</dbReference>
<dbReference type="GeneID" id="63788154"/>
<gene>
    <name evidence="8" type="ORF">BCR37DRAFT_395000</name>
</gene>
<keyword evidence="8" id="KW-0808">Transferase</keyword>